<dbReference type="GO" id="GO:0008713">
    <property type="term" value="F:ADP-heptose-lipopolysaccharide heptosyltransferase activity"/>
    <property type="evidence" value="ECO:0007669"/>
    <property type="project" value="TreeGrafter"/>
</dbReference>
<evidence type="ECO:0000313" key="4">
    <source>
        <dbReference type="Proteomes" id="UP000540698"/>
    </source>
</evidence>
<dbReference type="InterPro" id="IPR051199">
    <property type="entry name" value="LPS_LOS_Heptosyltrfase"/>
</dbReference>
<dbReference type="CDD" id="cd03789">
    <property type="entry name" value="GT9_LPS_heptosyltransferase"/>
    <property type="match status" value="1"/>
</dbReference>
<name>A0A7X6R4Y2_9NOCA</name>
<dbReference type="GO" id="GO:0005829">
    <property type="term" value="C:cytosol"/>
    <property type="evidence" value="ECO:0007669"/>
    <property type="project" value="TreeGrafter"/>
</dbReference>
<keyword evidence="1" id="KW-0328">Glycosyltransferase</keyword>
<dbReference type="EMBL" id="JAAXOS010000010">
    <property type="protein sequence ID" value="NKY28796.1"/>
    <property type="molecule type" value="Genomic_DNA"/>
</dbReference>
<comment type="caution">
    <text evidence="3">The sequence shown here is derived from an EMBL/GenBank/DDBJ whole genome shotgun (WGS) entry which is preliminary data.</text>
</comment>
<dbReference type="PANTHER" id="PTHR30160:SF1">
    <property type="entry name" value="LIPOPOLYSACCHARIDE 1,2-N-ACETYLGLUCOSAMINETRANSFERASE-RELATED"/>
    <property type="match status" value="1"/>
</dbReference>
<dbReference type="AlphaFoldDB" id="A0A7X6R4Y2"/>
<organism evidence="3 4">
    <name type="scientific">Nocardia gamkensis</name>
    <dbReference type="NCBI Taxonomy" id="352869"/>
    <lineage>
        <taxon>Bacteria</taxon>
        <taxon>Bacillati</taxon>
        <taxon>Actinomycetota</taxon>
        <taxon>Actinomycetes</taxon>
        <taxon>Mycobacteriales</taxon>
        <taxon>Nocardiaceae</taxon>
        <taxon>Nocardia</taxon>
    </lineage>
</organism>
<sequence>MSARAAGPCPQRRSGGFSVTVLLALRAHGLRELLTAVPALRALHDVRPRHRLVLAAPGWLRPVVELADCVDELHATPMAGGLRWNAPPPAFAVNLHDAGADSIRALLATDPEQTITFRHKDFPQLPGALCEPGLHETVRWCRLLEWAGIAADPARLDLTPPPESTGERRWIVVYPGGAPARRWPAERFATVAAGLREWGYPVRVVGSAADRPLARGVAEAAGLPENSVLAGELTLRQLAVTVADAALVLSGDTGVGHLATAFGTPSVLVFGPDSPAVWGPPPERMAHVALWAGHVGDPRSDAPAPGLAMISAAEVLAAADRQLSSQVRV</sequence>
<dbReference type="Pfam" id="PF01075">
    <property type="entry name" value="Glyco_transf_9"/>
    <property type="match status" value="1"/>
</dbReference>
<protein>
    <submittedName>
        <fullName evidence="3">Glycosyltransferase family 9 protein</fullName>
    </submittedName>
</protein>
<dbReference type="SUPFAM" id="SSF53756">
    <property type="entry name" value="UDP-Glycosyltransferase/glycogen phosphorylase"/>
    <property type="match status" value="1"/>
</dbReference>
<accession>A0A7X6R4Y2</accession>
<evidence type="ECO:0000313" key="3">
    <source>
        <dbReference type="EMBL" id="NKY28796.1"/>
    </source>
</evidence>
<dbReference type="PANTHER" id="PTHR30160">
    <property type="entry name" value="TETRAACYLDISACCHARIDE 4'-KINASE-RELATED"/>
    <property type="match status" value="1"/>
</dbReference>
<dbReference type="Gene3D" id="3.40.50.2000">
    <property type="entry name" value="Glycogen Phosphorylase B"/>
    <property type="match status" value="1"/>
</dbReference>
<evidence type="ECO:0000256" key="1">
    <source>
        <dbReference type="ARBA" id="ARBA00022676"/>
    </source>
</evidence>
<evidence type="ECO:0000256" key="2">
    <source>
        <dbReference type="ARBA" id="ARBA00022679"/>
    </source>
</evidence>
<keyword evidence="2 3" id="KW-0808">Transferase</keyword>
<dbReference type="Proteomes" id="UP000540698">
    <property type="component" value="Unassembled WGS sequence"/>
</dbReference>
<reference evidence="3 4" key="1">
    <citation type="submission" date="2020-04" db="EMBL/GenBank/DDBJ databases">
        <title>MicrobeNet Type strains.</title>
        <authorList>
            <person name="Nicholson A.C."/>
        </authorList>
    </citation>
    <scope>NUCLEOTIDE SEQUENCE [LARGE SCALE GENOMIC DNA]</scope>
    <source>
        <strain evidence="3 4">DSM 44956</strain>
    </source>
</reference>
<dbReference type="InterPro" id="IPR002201">
    <property type="entry name" value="Glyco_trans_9"/>
</dbReference>
<keyword evidence="4" id="KW-1185">Reference proteome</keyword>
<proteinExistence type="predicted"/>
<dbReference type="GO" id="GO:0009244">
    <property type="term" value="P:lipopolysaccharide core region biosynthetic process"/>
    <property type="evidence" value="ECO:0007669"/>
    <property type="project" value="TreeGrafter"/>
</dbReference>
<gene>
    <name evidence="3" type="ORF">HGB38_21630</name>
</gene>